<organism evidence="1 2">
    <name type="scientific">Nocardia brasiliensis (strain ATCC 700358 / HUJEG-1)</name>
    <dbReference type="NCBI Taxonomy" id="1133849"/>
    <lineage>
        <taxon>Bacteria</taxon>
        <taxon>Bacillati</taxon>
        <taxon>Actinomycetota</taxon>
        <taxon>Actinomycetes</taxon>
        <taxon>Mycobacteriales</taxon>
        <taxon>Nocardiaceae</taxon>
        <taxon>Nocardia</taxon>
    </lineage>
</organism>
<dbReference type="InterPro" id="IPR036689">
    <property type="entry name" value="ESAT-6-like_sf"/>
</dbReference>
<dbReference type="SUPFAM" id="SSF140453">
    <property type="entry name" value="EsxAB dimer-like"/>
    <property type="match status" value="1"/>
</dbReference>
<gene>
    <name evidence="1" type="ORF">O3I_021990</name>
</gene>
<dbReference type="eggNOG" id="COG4842">
    <property type="taxonomic scope" value="Bacteria"/>
</dbReference>
<proteinExistence type="predicted"/>
<dbReference type="KEGG" id="nbr:O3I_021990"/>
<protein>
    <recommendedName>
        <fullName evidence="3">ESAT-6-like protein</fullName>
    </recommendedName>
</protein>
<dbReference type="STRING" id="1133849.O3I_021990"/>
<evidence type="ECO:0000313" key="2">
    <source>
        <dbReference type="Proteomes" id="UP000006304"/>
    </source>
</evidence>
<dbReference type="EMBL" id="CP003876">
    <property type="protein sequence ID" value="AFU02353.1"/>
    <property type="molecule type" value="Genomic_DNA"/>
</dbReference>
<name>K0ERD5_NOCB7</name>
<evidence type="ECO:0000313" key="1">
    <source>
        <dbReference type="EMBL" id="AFU02353.1"/>
    </source>
</evidence>
<accession>K0ERD5</accession>
<dbReference type="Proteomes" id="UP000006304">
    <property type="component" value="Chromosome"/>
</dbReference>
<keyword evidence="2" id="KW-1185">Reference proteome</keyword>
<dbReference type="RefSeq" id="WP_014985208.1">
    <property type="nucleotide sequence ID" value="NC_018681.1"/>
</dbReference>
<reference evidence="1 2" key="1">
    <citation type="journal article" date="2012" name="J. Bacteriol.">
        <title>Complete genome sequence of Nocardia brasiliensis HUJEG-1.</title>
        <authorList>
            <person name="Vera-Cabrera L."/>
            <person name="Ortiz-Lopez R."/>
            <person name="Elizondo-Gonzalez R."/>
            <person name="Perez-Maya A.A."/>
            <person name="Ocampo-Candiani J."/>
        </authorList>
    </citation>
    <scope>NUCLEOTIDE SEQUENCE [LARGE SCALE GENOMIC DNA]</scope>
    <source>
        <strain evidence="2">ATCC 700358</strain>
    </source>
</reference>
<dbReference type="HOGENOM" id="CLU_142297_1_0_11"/>
<dbReference type="AlphaFoldDB" id="K0ERD5"/>
<evidence type="ECO:0008006" key="3">
    <source>
        <dbReference type="Google" id="ProtNLM"/>
    </source>
</evidence>
<sequence length="102" mass="10845">MADKVEVDTNQLRRAAGGCDRIHDSISRTLGTLRTTVAGSGTPWGKDSFGNKFAQGDKGYLAARENLLAAIDQMSTTFADYATGQRNAADQMDAMDAANSGR</sequence>
<dbReference type="Gene3D" id="1.10.287.1060">
    <property type="entry name" value="ESAT-6-like"/>
    <property type="match status" value="1"/>
</dbReference>